<dbReference type="SUPFAM" id="SSF74650">
    <property type="entry name" value="Galactose mutarotase-like"/>
    <property type="match status" value="1"/>
</dbReference>
<dbReference type="InterPro" id="IPR008183">
    <property type="entry name" value="Aldose_1/G6P_1-epimerase"/>
</dbReference>
<dbReference type="Gene3D" id="2.70.98.10">
    <property type="match status" value="1"/>
</dbReference>
<accession>A0ABU8W3A8</accession>
<dbReference type="Pfam" id="PF01263">
    <property type="entry name" value="Aldose_epim"/>
    <property type="match status" value="1"/>
</dbReference>
<proteinExistence type="predicted"/>
<sequence length="305" mass="33804">MANIHLPTRISKTVGDLSLVLAPESGGAIAALQYRGVNILRALRDDDEPRANLAGCFPLVPYSNRIAFGRFRFDGQSHELARNFGEHPHTIHGNGWLCAWQVESELENAIVLTLQHEARGEQMRHWPWSYQARQVLQLSKDTLCATLSCTNLAAHDMPVGLGFHPYFAQADKALVRFSADKVLINDHRALPVAREAVPAQWDYRELRAPVAGSVDNCFVGWDRRAEIYWPETGIKAEIHSPDADNAVFFVPPIEKNFVAIEPVTNVNNAINDLPIDAGPGAMRRLRPGATMSVAMAIRVSHHAQA</sequence>
<dbReference type="CDD" id="cd09021">
    <property type="entry name" value="Aldose_epim_Ec_YphB"/>
    <property type="match status" value="1"/>
</dbReference>
<gene>
    <name evidence="1" type="ORF">WKW80_21280</name>
</gene>
<evidence type="ECO:0000313" key="1">
    <source>
        <dbReference type="EMBL" id="MEJ8824537.1"/>
    </source>
</evidence>
<dbReference type="EMBL" id="JBBKZV010000014">
    <property type="protein sequence ID" value="MEJ8824537.1"/>
    <property type="molecule type" value="Genomic_DNA"/>
</dbReference>
<name>A0ABU8W3A8_9BURK</name>
<comment type="caution">
    <text evidence="1">The sequence shown here is derived from an EMBL/GenBank/DDBJ whole genome shotgun (WGS) entry which is preliminary data.</text>
</comment>
<dbReference type="InterPro" id="IPR014718">
    <property type="entry name" value="GH-type_carb-bd"/>
</dbReference>
<organism evidence="1 2">
    <name type="scientific">Variovorax humicola</name>
    <dbReference type="NCBI Taxonomy" id="1769758"/>
    <lineage>
        <taxon>Bacteria</taxon>
        <taxon>Pseudomonadati</taxon>
        <taxon>Pseudomonadota</taxon>
        <taxon>Betaproteobacteria</taxon>
        <taxon>Burkholderiales</taxon>
        <taxon>Comamonadaceae</taxon>
        <taxon>Variovorax</taxon>
    </lineage>
</organism>
<keyword evidence="2" id="KW-1185">Reference proteome</keyword>
<dbReference type="RefSeq" id="WP_340365560.1">
    <property type="nucleotide sequence ID" value="NZ_JBBKZV010000014.1"/>
</dbReference>
<protein>
    <submittedName>
        <fullName evidence="1">Aldose 1-epimerase</fullName>
    </submittedName>
</protein>
<dbReference type="Proteomes" id="UP001363010">
    <property type="component" value="Unassembled WGS sequence"/>
</dbReference>
<dbReference type="InterPro" id="IPR011013">
    <property type="entry name" value="Gal_mutarotase_sf_dom"/>
</dbReference>
<evidence type="ECO:0000313" key="2">
    <source>
        <dbReference type="Proteomes" id="UP001363010"/>
    </source>
</evidence>
<reference evidence="1 2" key="1">
    <citation type="submission" date="2024-03" db="EMBL/GenBank/DDBJ databases">
        <title>Novel species of the genus Variovorax.</title>
        <authorList>
            <person name="Liu Q."/>
            <person name="Xin Y.-H."/>
        </authorList>
    </citation>
    <scope>NUCLEOTIDE SEQUENCE [LARGE SCALE GENOMIC DNA]</scope>
    <source>
        <strain evidence="1 2">KACC 18501</strain>
    </source>
</reference>